<name>A0A1Y6C9N8_9BACT</name>
<dbReference type="AlphaFoldDB" id="A0A1Y6C9N8"/>
<proteinExistence type="predicted"/>
<dbReference type="STRING" id="1513793.SAMN06296036_113127"/>
<dbReference type="InterPro" id="IPR013397">
    <property type="entry name" value="CRISPR-assoc_prot_Csy1"/>
</dbReference>
<evidence type="ECO:0000313" key="2">
    <source>
        <dbReference type="Proteomes" id="UP000192907"/>
    </source>
</evidence>
<dbReference type="OrthoDB" id="9815616at2"/>
<organism evidence="1 2">
    <name type="scientific">Pseudobacteriovorax antillogorgiicola</name>
    <dbReference type="NCBI Taxonomy" id="1513793"/>
    <lineage>
        <taxon>Bacteria</taxon>
        <taxon>Pseudomonadati</taxon>
        <taxon>Bdellovibrionota</taxon>
        <taxon>Oligoflexia</taxon>
        <taxon>Oligoflexales</taxon>
        <taxon>Pseudobacteriovoracaceae</taxon>
        <taxon>Pseudobacteriovorax</taxon>
    </lineage>
</organism>
<dbReference type="Proteomes" id="UP000192907">
    <property type="component" value="Unassembled WGS sequence"/>
</dbReference>
<keyword evidence="2" id="KW-1185">Reference proteome</keyword>
<evidence type="ECO:0000313" key="1">
    <source>
        <dbReference type="EMBL" id="SMF44330.1"/>
    </source>
</evidence>
<reference evidence="2" key="1">
    <citation type="submission" date="2017-04" db="EMBL/GenBank/DDBJ databases">
        <authorList>
            <person name="Varghese N."/>
            <person name="Submissions S."/>
        </authorList>
    </citation>
    <scope>NUCLEOTIDE SEQUENCE [LARGE SCALE GENOMIC DNA]</scope>
    <source>
        <strain evidence="2">RKEM611</strain>
    </source>
</reference>
<sequence length="405" mass="46736">MHEAIESFFEKRKEERLKKKSKEEVEEEFDLNNWLPSAAARAKQIALSSHPCTFSHPSAKASSAGRTTAIIAESSKRDDGFVRTGNLDVSLDALGNAAALDVHSFLNLQMGDGRSLLTHIEDRSEIAKDLLKIPSASFDNLRNGFLEMKSISSDIAITNSKIKQVYFPVDNSYHLLSVLRPSPILYEMKRRIDAIKFSDVAKEAREAKKRNEAHDKGFIDLFNLTVIGYGGTKPQNISVQNKNNGGKAYLLPSLPPSVRTRPDRLPKKDFFRESISPWQFKDDFKSFHLQVIQNNNGFRTRSVRDENFILHIFDQVITDIYRLREDDVWQTVSKSGVPHYQRVFLDNKFSEERDDELRETFFLEFSRWFIRSYRKILGSRACDLGDEDLRHISKLIRTRRRFALR</sequence>
<gene>
    <name evidence="1" type="ORF">SAMN06296036_113127</name>
</gene>
<dbReference type="RefSeq" id="WP_132321189.1">
    <property type="nucleotide sequence ID" value="NZ_FWZT01000013.1"/>
</dbReference>
<accession>A0A1Y6C9N8</accession>
<dbReference type="EMBL" id="FWZT01000013">
    <property type="protein sequence ID" value="SMF44330.1"/>
    <property type="molecule type" value="Genomic_DNA"/>
</dbReference>
<dbReference type="Pfam" id="PF09611">
    <property type="entry name" value="Cas_Csy1"/>
    <property type="match status" value="1"/>
</dbReference>
<protein>
    <submittedName>
        <fullName evidence="1">CRISPR-associated protein, Csy1 family</fullName>
    </submittedName>
</protein>